<sequence length="148" mass="16579">MDWTAPVGTALGGLIGVVSTLVAHRAQWRKEARKQEREELRTACVQFLSAVTQAREQIFRASRESRAEERAGRAQDALAEHEVFPARIQLHLAAPPELADLSRESVHLLIAYRDAVVNGEPHQEAEAEFTRHRAGLTRAMQEALSYSR</sequence>
<keyword evidence="1" id="KW-0812">Transmembrane</keyword>
<reference evidence="3 4" key="1">
    <citation type="submission" date="2017-06" db="EMBL/GenBank/DDBJ databases">
        <title>Streptomyces albireticuli Genome sequencing and assembly.</title>
        <authorList>
            <person name="Wang Y."/>
            <person name="Du B."/>
            <person name="Ding Y."/>
            <person name="Liu H."/>
            <person name="Hou Q."/>
            <person name="Liu K."/>
            <person name="Yao L."/>
            <person name="Wang C."/>
        </authorList>
    </citation>
    <scope>NUCLEOTIDE SEQUENCE [LARGE SCALE GENOMIC DNA]</scope>
    <source>
        <strain evidence="3 4">MDJK11</strain>
    </source>
</reference>
<dbReference type="Proteomes" id="UP000195755">
    <property type="component" value="Chromosome"/>
</dbReference>
<feature type="domain" description="Reelin" evidence="2">
    <location>
        <begin position="1"/>
        <end position="56"/>
    </location>
</feature>
<protein>
    <recommendedName>
        <fullName evidence="2">Reelin domain-containing protein</fullName>
    </recommendedName>
</protein>
<organism evidence="3 4">
    <name type="scientific">Streptomyces albireticuli</name>
    <dbReference type="NCBI Taxonomy" id="1940"/>
    <lineage>
        <taxon>Bacteria</taxon>
        <taxon>Bacillati</taxon>
        <taxon>Actinomycetota</taxon>
        <taxon>Actinomycetes</taxon>
        <taxon>Kitasatosporales</taxon>
        <taxon>Streptomycetaceae</taxon>
        <taxon>Streptomyces</taxon>
    </lineage>
</organism>
<evidence type="ECO:0000313" key="4">
    <source>
        <dbReference type="Proteomes" id="UP000195755"/>
    </source>
</evidence>
<feature type="transmembrane region" description="Helical" evidence="1">
    <location>
        <begin position="6"/>
        <end position="24"/>
    </location>
</feature>
<gene>
    <name evidence="3" type="ORF">SMD11_6605</name>
</gene>
<evidence type="ECO:0000256" key="1">
    <source>
        <dbReference type="SAM" id="Phobius"/>
    </source>
</evidence>
<keyword evidence="1" id="KW-1133">Transmembrane helix</keyword>
<dbReference type="KEGG" id="salj:SMD11_6605"/>
<dbReference type="OrthoDB" id="3695380at2"/>
<evidence type="ECO:0000259" key="2">
    <source>
        <dbReference type="PROSITE" id="PS51019"/>
    </source>
</evidence>
<dbReference type="AlphaFoldDB" id="A0A1Z2LD92"/>
<evidence type="ECO:0000313" key="3">
    <source>
        <dbReference type="EMBL" id="ARZ72181.1"/>
    </source>
</evidence>
<dbReference type="RefSeq" id="WP_087929841.1">
    <property type="nucleotide sequence ID" value="NZ_CP021744.1"/>
</dbReference>
<name>A0A1Z2LD92_9ACTN</name>
<accession>A0A1Z2LD92</accession>
<dbReference type="InterPro" id="IPR002861">
    <property type="entry name" value="Reeler_dom"/>
</dbReference>
<dbReference type="PROSITE" id="PS51019">
    <property type="entry name" value="REELIN"/>
    <property type="match status" value="1"/>
</dbReference>
<proteinExistence type="predicted"/>
<dbReference type="EMBL" id="CP021744">
    <property type="protein sequence ID" value="ARZ72181.1"/>
    <property type="molecule type" value="Genomic_DNA"/>
</dbReference>
<keyword evidence="1" id="KW-0472">Membrane</keyword>